<accession>A0ABP8J396</accession>
<dbReference type="Pfam" id="PF26312">
    <property type="entry name" value="DUF8083"/>
    <property type="match status" value="1"/>
</dbReference>
<gene>
    <name evidence="2" type="ORF">GCM10023167_04670</name>
</gene>
<dbReference type="Proteomes" id="UP001500642">
    <property type="component" value="Unassembled WGS sequence"/>
</dbReference>
<reference evidence="3" key="1">
    <citation type="journal article" date="2019" name="Int. J. Syst. Evol. Microbiol.">
        <title>The Global Catalogue of Microorganisms (GCM) 10K type strain sequencing project: providing services to taxonomists for standard genome sequencing and annotation.</title>
        <authorList>
            <consortium name="The Broad Institute Genomics Platform"/>
            <consortium name="The Broad Institute Genome Sequencing Center for Infectious Disease"/>
            <person name="Wu L."/>
            <person name="Ma J."/>
        </authorList>
    </citation>
    <scope>NUCLEOTIDE SEQUENCE [LARGE SCALE GENOMIC DNA]</scope>
    <source>
        <strain evidence="3">JCM 17808</strain>
    </source>
</reference>
<dbReference type="RefSeq" id="WP_345029511.1">
    <property type="nucleotide sequence ID" value="NZ_BAABGL010000002.1"/>
</dbReference>
<protein>
    <recommendedName>
        <fullName evidence="1">DUF8083 domain-containing protein</fullName>
    </recommendedName>
</protein>
<dbReference type="InterPro" id="IPR058396">
    <property type="entry name" value="DUF8083"/>
</dbReference>
<dbReference type="EMBL" id="BAABGL010000002">
    <property type="protein sequence ID" value="GAA4384233.1"/>
    <property type="molecule type" value="Genomic_DNA"/>
</dbReference>
<proteinExistence type="predicted"/>
<evidence type="ECO:0000313" key="3">
    <source>
        <dbReference type="Proteomes" id="UP001500642"/>
    </source>
</evidence>
<feature type="domain" description="DUF8083" evidence="1">
    <location>
        <begin position="9"/>
        <end position="267"/>
    </location>
</feature>
<keyword evidence="3" id="KW-1185">Reference proteome</keyword>
<evidence type="ECO:0000259" key="1">
    <source>
        <dbReference type="Pfam" id="PF26312"/>
    </source>
</evidence>
<sequence length="274" mass="30854">MAYERDFEIRLRVFEPCVVHPEFADFPVSDNRDAIAGLVAADADIRLISIPPDPVADSYRGTPIFMPAADAGDEFDRVCPVQDDIRSWHALEALAENSTRGELDLIVPKAARRRAAAHRVEWMQDDPDTRVFTRTSAWDVSPVWWLALDPQRDQVISDDIGEGDEGFRIRIRTPILTASSRVDWALEVIKEKSKLVSVVESTEMFSEWLDGFDMNSILELDLGGMSEVLWPDTGAELVADWVDSLDADDREGAGAAFTRYTRMWEMLGLYARSS</sequence>
<organism evidence="2 3">
    <name type="scientific">Brevibacterium pityocampae</name>
    <dbReference type="NCBI Taxonomy" id="506594"/>
    <lineage>
        <taxon>Bacteria</taxon>
        <taxon>Bacillati</taxon>
        <taxon>Actinomycetota</taxon>
        <taxon>Actinomycetes</taxon>
        <taxon>Micrococcales</taxon>
        <taxon>Brevibacteriaceae</taxon>
        <taxon>Brevibacterium</taxon>
    </lineage>
</organism>
<name>A0ABP8J396_9MICO</name>
<comment type="caution">
    <text evidence="2">The sequence shown here is derived from an EMBL/GenBank/DDBJ whole genome shotgun (WGS) entry which is preliminary data.</text>
</comment>
<evidence type="ECO:0000313" key="2">
    <source>
        <dbReference type="EMBL" id="GAA4384233.1"/>
    </source>
</evidence>